<organism evidence="4 5">
    <name type="scientific">Rotaria magnacalcarata</name>
    <dbReference type="NCBI Taxonomy" id="392030"/>
    <lineage>
        <taxon>Eukaryota</taxon>
        <taxon>Metazoa</taxon>
        <taxon>Spiralia</taxon>
        <taxon>Gnathifera</taxon>
        <taxon>Rotifera</taxon>
        <taxon>Eurotatoria</taxon>
        <taxon>Bdelloidea</taxon>
        <taxon>Philodinida</taxon>
        <taxon>Philodinidae</taxon>
        <taxon>Rotaria</taxon>
    </lineage>
</organism>
<protein>
    <submittedName>
        <fullName evidence="4">Uncharacterized protein</fullName>
    </submittedName>
</protein>
<sequence length="1138" mass="130583">MSSRRDRDYPDDDDRDRRSSKRPRSSRIDEGSSESYQRRSYSSSRVEEKPSTSSNQPIRFTEFVSTSVVPKSLIEAEIDTKKRSHSFVRPLLRSAVPDSQIITLARRPALPGRAGQRLEIYTNHLKIEFSNSTESIILYQFDIDVEILMRDGSWRSCKKDERFQVMKKIIEREEFPLVWYDQGKSLYSTQNLTLTLKNEYECEIVHKKTNRTNRFRFLLINLVKTYDLKIIFDFIQKKVPNRPHDPVRILEILFKQTQRADMITIKNQSYPKNQKLDDLGDGRGLAAGFYQAIVLGERGPTLNINNNFCCFYQNDNLVQFISCYLGQDIRKNGISPNDQPLLVRKILKSIWFVTTHTNQVRKYRLKSFGRSSNEHRFSQDHGENQGEQINVTDYFREKWNIRLRYPHLPVVELFNPVDKNKSHFLPMELVTVDEWQRSLKPLTTEQRAKVTKKTVVKPGERFGMIRRVIDECRFDQDSYLQKFGIKVHSNDMLKIAARILTPPDIKYKSAKDNQRDVIEKVQIGKWYLNNQFNKTREIRIWALVLVSQKEPDARQVGLARDFASKIPKAMSRYGVRFNSAAIEKSDAAVPDTILARMNELKMLGCEVIIYILNQVGDDIYHVIKYFGNVKLGMVTQCTRFDKLFANNEPRKMDMYIQNLVQKFNAKLGGINQLVSLMRALTSSSPRTDIFMFFGIDCTRTTCSREQPSIAAIIGSKDSTSTQYAGRVVQQYCPKGKISVEIIKDLHIYVRELLHEFSHHNTHLPNKLVFYRAGVDDGSFQKVLDNEVRAIQRACKELYGYNELPKICFTIVKKHHNTRFFTWDKQSNQTHNIQPGTVIDTDIISPNGFDFYLNSHAAIQGTSRPMLYHVLYDDIGFTPDEIQQLTYYLCHTDVRCTKSVSVPAPVHYATLCVSRGLNLDYEGQMSNEQRSFSVSDVGEELLDENVVVTLDDVQTIKINFNPSIENTMWLFGQIDHAFNPTTPTPTCVPTSVGSVSTLFTTSSGSITSYTCFAYEWASPTAGSDTLAFNFRNDTGLWYLDDVLVYAGAVQMLSNIQVSKLVPFRLGQEQHRIDHVQFFPGQVASNSPHSGIHGVIHGSNGCTDEISQQLIATAGKVYIESFWLKSDSTGSVISWTVTLS</sequence>
<dbReference type="PANTHER" id="PTHR22891">
    <property type="entry name" value="EUKARYOTIC TRANSLATION INITIATION FACTOR 2C"/>
    <property type="match status" value="1"/>
</dbReference>
<comment type="caution">
    <text evidence="4">The sequence shown here is derived from an EMBL/GenBank/DDBJ whole genome shotgun (WGS) entry which is preliminary data.</text>
</comment>
<feature type="compositionally biased region" description="Low complexity" evidence="1">
    <location>
        <begin position="33"/>
        <end position="44"/>
    </location>
</feature>
<dbReference type="InterPro" id="IPR012337">
    <property type="entry name" value="RNaseH-like_sf"/>
</dbReference>
<dbReference type="Gene3D" id="3.40.50.2300">
    <property type="match status" value="1"/>
</dbReference>
<dbReference type="Pfam" id="PF16488">
    <property type="entry name" value="ArgoL2"/>
    <property type="match status" value="1"/>
</dbReference>
<dbReference type="CDD" id="cd02846">
    <property type="entry name" value="PAZ_argonaute_like"/>
    <property type="match status" value="1"/>
</dbReference>
<evidence type="ECO:0000256" key="1">
    <source>
        <dbReference type="SAM" id="MobiDB-lite"/>
    </source>
</evidence>
<feature type="domain" description="PAZ" evidence="2">
    <location>
        <begin position="316"/>
        <end position="434"/>
    </location>
</feature>
<evidence type="ECO:0000259" key="3">
    <source>
        <dbReference type="PROSITE" id="PS50822"/>
    </source>
</evidence>
<dbReference type="AlphaFoldDB" id="A0A816DLC9"/>
<dbReference type="InterPro" id="IPR032472">
    <property type="entry name" value="ArgoL2"/>
</dbReference>
<dbReference type="Pfam" id="PF02171">
    <property type="entry name" value="Piwi"/>
    <property type="match status" value="1"/>
</dbReference>
<dbReference type="SMART" id="SM00950">
    <property type="entry name" value="Piwi"/>
    <property type="match status" value="1"/>
</dbReference>
<evidence type="ECO:0000313" key="4">
    <source>
        <dbReference type="EMBL" id="CAF1635699.1"/>
    </source>
</evidence>
<dbReference type="PROSITE" id="PS50822">
    <property type="entry name" value="PIWI"/>
    <property type="match status" value="1"/>
</dbReference>
<dbReference type="InterPro" id="IPR003165">
    <property type="entry name" value="Piwi"/>
</dbReference>
<dbReference type="SMART" id="SM01163">
    <property type="entry name" value="DUF1785"/>
    <property type="match status" value="1"/>
</dbReference>
<dbReference type="InterPro" id="IPR014811">
    <property type="entry name" value="ArgoL1"/>
</dbReference>
<dbReference type="InterPro" id="IPR036397">
    <property type="entry name" value="RNaseH_sf"/>
</dbReference>
<dbReference type="SUPFAM" id="SSF101690">
    <property type="entry name" value="PAZ domain"/>
    <property type="match status" value="1"/>
</dbReference>
<evidence type="ECO:0000259" key="2">
    <source>
        <dbReference type="PROSITE" id="PS50821"/>
    </source>
</evidence>
<dbReference type="OrthoDB" id="10252740at2759"/>
<dbReference type="SUPFAM" id="SSF53098">
    <property type="entry name" value="Ribonuclease H-like"/>
    <property type="match status" value="1"/>
</dbReference>
<reference evidence="4" key="1">
    <citation type="submission" date="2021-02" db="EMBL/GenBank/DDBJ databases">
        <authorList>
            <person name="Nowell W R."/>
        </authorList>
    </citation>
    <scope>NUCLEOTIDE SEQUENCE</scope>
</reference>
<dbReference type="Gene3D" id="3.30.420.10">
    <property type="entry name" value="Ribonuclease H-like superfamily/Ribonuclease H"/>
    <property type="match status" value="1"/>
</dbReference>
<gene>
    <name evidence="4" type="ORF">KQP761_LOCUS27030</name>
</gene>
<dbReference type="InterPro" id="IPR036085">
    <property type="entry name" value="PAZ_dom_sf"/>
</dbReference>
<name>A0A816DLC9_9BILA</name>
<dbReference type="Pfam" id="PF08699">
    <property type="entry name" value="ArgoL1"/>
    <property type="match status" value="1"/>
</dbReference>
<dbReference type="PROSITE" id="PS50821">
    <property type="entry name" value="PAZ"/>
    <property type="match status" value="1"/>
</dbReference>
<feature type="region of interest" description="Disordered" evidence="1">
    <location>
        <begin position="1"/>
        <end position="55"/>
    </location>
</feature>
<dbReference type="Pfam" id="PF02170">
    <property type="entry name" value="PAZ"/>
    <property type="match status" value="1"/>
</dbReference>
<dbReference type="InterPro" id="IPR003100">
    <property type="entry name" value="PAZ_dom"/>
</dbReference>
<evidence type="ECO:0000313" key="5">
    <source>
        <dbReference type="Proteomes" id="UP000663834"/>
    </source>
</evidence>
<proteinExistence type="predicted"/>
<dbReference type="Gene3D" id="2.170.260.10">
    <property type="entry name" value="paz domain"/>
    <property type="match status" value="1"/>
</dbReference>
<accession>A0A816DLC9</accession>
<dbReference type="Proteomes" id="UP000663834">
    <property type="component" value="Unassembled WGS sequence"/>
</dbReference>
<feature type="domain" description="Piwi" evidence="3">
    <location>
        <begin position="607"/>
        <end position="908"/>
    </location>
</feature>
<dbReference type="EMBL" id="CAJNOW010014856">
    <property type="protein sequence ID" value="CAF1635699.1"/>
    <property type="molecule type" value="Genomic_DNA"/>
</dbReference>
<dbReference type="GO" id="GO:0003723">
    <property type="term" value="F:RNA binding"/>
    <property type="evidence" value="ECO:0007669"/>
    <property type="project" value="InterPro"/>
</dbReference>